<dbReference type="AlphaFoldDB" id="A0A2V3DY54"/>
<evidence type="ECO:0000256" key="3">
    <source>
        <dbReference type="SAM" id="SignalP"/>
    </source>
</evidence>
<protein>
    <recommendedName>
        <fullName evidence="8">Right handed beta helix domain-containing protein</fullName>
    </recommendedName>
</protein>
<gene>
    <name evidence="6" type="ORF">CVS29_02810</name>
</gene>
<dbReference type="OrthoDB" id="3333873at2"/>
<evidence type="ECO:0000256" key="1">
    <source>
        <dbReference type="SAM" id="MobiDB-lite"/>
    </source>
</evidence>
<feature type="compositionally biased region" description="Low complexity" evidence="1">
    <location>
        <begin position="1217"/>
        <end position="1238"/>
    </location>
</feature>
<feature type="transmembrane region" description="Helical" evidence="2">
    <location>
        <begin position="1246"/>
        <end position="1266"/>
    </location>
</feature>
<evidence type="ECO:0000313" key="7">
    <source>
        <dbReference type="Proteomes" id="UP000246303"/>
    </source>
</evidence>
<dbReference type="InterPro" id="IPR011050">
    <property type="entry name" value="Pectin_lyase_fold/virulence"/>
</dbReference>
<evidence type="ECO:0000259" key="4">
    <source>
        <dbReference type="Pfam" id="PF13229"/>
    </source>
</evidence>
<evidence type="ECO:0000259" key="5">
    <source>
        <dbReference type="Pfam" id="PF18998"/>
    </source>
</evidence>
<organism evidence="6 7">
    <name type="scientific">Arthrobacter psychrochitiniphilus</name>
    <dbReference type="NCBI Taxonomy" id="291045"/>
    <lineage>
        <taxon>Bacteria</taxon>
        <taxon>Bacillati</taxon>
        <taxon>Actinomycetota</taxon>
        <taxon>Actinomycetes</taxon>
        <taxon>Micrococcales</taxon>
        <taxon>Micrococcaceae</taxon>
        <taxon>Arthrobacter</taxon>
    </lineage>
</organism>
<dbReference type="EMBL" id="QHLZ01000001">
    <property type="protein sequence ID" value="PXA69492.1"/>
    <property type="molecule type" value="Genomic_DNA"/>
</dbReference>
<dbReference type="Gene3D" id="2.60.120.560">
    <property type="entry name" value="Exo-inulinase, domain 1"/>
    <property type="match status" value="2"/>
</dbReference>
<feature type="domain" description="Right handed beta helix" evidence="4">
    <location>
        <begin position="829"/>
        <end position="981"/>
    </location>
</feature>
<dbReference type="Pfam" id="PF18998">
    <property type="entry name" value="Flg_new_2"/>
    <property type="match status" value="1"/>
</dbReference>
<proteinExistence type="predicted"/>
<dbReference type="InterPro" id="IPR006626">
    <property type="entry name" value="PbH1"/>
</dbReference>
<keyword evidence="7" id="KW-1185">Reference proteome</keyword>
<dbReference type="InterPro" id="IPR012334">
    <property type="entry name" value="Pectin_lyas_fold"/>
</dbReference>
<feature type="region of interest" description="Disordered" evidence="1">
    <location>
        <begin position="1191"/>
        <end position="1238"/>
    </location>
</feature>
<evidence type="ECO:0000313" key="6">
    <source>
        <dbReference type="EMBL" id="PXA69492.1"/>
    </source>
</evidence>
<accession>A0A2V3DY54</accession>
<evidence type="ECO:0008006" key="8">
    <source>
        <dbReference type="Google" id="ProtNLM"/>
    </source>
</evidence>
<keyword evidence="2" id="KW-0812">Transmembrane</keyword>
<comment type="caution">
    <text evidence="6">The sequence shown here is derived from an EMBL/GenBank/DDBJ whole genome shotgun (WGS) entry which is preliminary data.</text>
</comment>
<sequence>MKPRIITSIALSALVTMCLSALPLSSVSATAQTGTGAATTLGTEATLLAEPRVLFSDDFQTNDGAKWLEAKANAATEILFTGGMASIKGGGPENRILSKAEILSNNFTLDLDLFINAGNTNSAVKMGFFASEGAASRYQLTYDGPRKALRLEKAEGPTVTVLGAPANIDLPVNTDGEPHHISIEVAGDQVRALVGGTAMLDVPDAGTASAVQGRIMFASQFPNQDFSVDNVQVSTTEAEKAGEYTVELATETNKVLDTDPATAGGTVSANRSSGDPGDVVTLSYTLKPGYVFNGWESRRLDTNTSTDGLLTITDNRFAFNDKTGSVLVIAKFTDEPHDPNVLFKDYFDTALNAHGQYTIPTPEDAAIVDGELVLSPAKGPASVQLSSAVLAELVNYRIEFDAHKANGTPGTMQVAFRMAGFTDRYALVLNGSKAMLRRFDAAGGNVELASTMYDFNQARSSVLIDVSGDTVSVSAGGAPLLSYMNKDDGAKDSADWSGVTPGFALINMTPGAPVAFDNVKVAATPVYVKASVEVSNAGVPDLDQASGAVVLSKYSTSAGDTITWQSYPKGGYTFAGLSYNGVPVTGEAFTVPAGTTNDITLVALFEAQTASATTYYIDSVAGDDARTGSSPAQSWRTLAKANRALNPGDAILLKRGSSFESAGAALSFTGSGTAAQPIRVGAYGDGERPVLNGAGAVENVVTLHNQEYVEISGLEITNLDARYNTSFGLNTSTNTVKNLRAVNISARDFGIVNGISLTDLYIHDINGNLNAKWNGGIFFDVGATVDNGELLGVPTKFDDVLIAGNKLERVDRSGIKLVSSAWSNQSLANSPGTPLNWYPSTNVVVRDNQFRYMGGDAITVRDTDGALIEHNLVRHSRYQNTGYNAGIWPFQATNTVIQYNEVSNTHGVQDGQGLDTDHVSSYSVMQYNYSHNNEGGFMLIMNGFPHTAPTIRYNISQNDADKTFEFARGTAAGTMIYNNTIYSDSTLRGPRGGVLDLANSGAGTGNREVFIFNNVFHYPEGQTFYVGEAETMKTKAMLLNNAYAGGITPPAAEEHAITGELGLPGVGTAPEDGASLPLTGTNVGGHFAGYMPQESSALRNSGLSIDEVVAHYGGTVTDRRAMSPTQIHALALQGKSIDFVAGPNMPAIDGVRYGTDFLGTTLPGTLPARDAQNTEGITVGAIQFVVDEPAVEPEPEETPAPDVTPAPGEAPAPGETPTPEESATATQQAPAGSSASGPLASTGVSGFFGGAAIAVALMMLVLGVALRRIRTRA</sequence>
<feature type="domain" description="Bacterial repeat" evidence="5">
    <location>
        <begin position="261"/>
        <end position="333"/>
    </location>
</feature>
<keyword evidence="3" id="KW-0732">Signal</keyword>
<dbReference type="Proteomes" id="UP000246303">
    <property type="component" value="Unassembled WGS sequence"/>
</dbReference>
<reference evidence="6 7" key="1">
    <citation type="submission" date="2018-05" db="EMBL/GenBank/DDBJ databases">
        <title>Genetic diversity of glacier-inhabiting Cryobacterium bacteria in China and description of Cryobacterium mengkeensis sp. nov. and Arthrobacter glacialis sp. nov.</title>
        <authorList>
            <person name="Liu Q."/>
            <person name="Xin Y.-H."/>
        </authorList>
    </citation>
    <scope>NUCLEOTIDE SEQUENCE [LARGE SCALE GENOMIC DNA]</scope>
    <source>
        <strain evidence="6 7">GP3</strain>
    </source>
</reference>
<dbReference type="SUPFAM" id="SSF51126">
    <property type="entry name" value="Pectin lyase-like"/>
    <property type="match status" value="1"/>
</dbReference>
<dbReference type="InterPro" id="IPR044060">
    <property type="entry name" value="Bacterial_rp_domain"/>
</dbReference>
<feature type="compositionally biased region" description="Pro residues" evidence="1">
    <location>
        <begin position="1202"/>
        <end position="1216"/>
    </location>
</feature>
<keyword evidence="2" id="KW-1133">Transmembrane helix</keyword>
<dbReference type="InterPro" id="IPR039448">
    <property type="entry name" value="Beta_helix"/>
</dbReference>
<dbReference type="Gene3D" id="2.160.20.10">
    <property type="entry name" value="Single-stranded right-handed beta-helix, Pectin lyase-like"/>
    <property type="match status" value="1"/>
</dbReference>
<feature type="signal peptide" evidence="3">
    <location>
        <begin position="1"/>
        <end position="31"/>
    </location>
</feature>
<keyword evidence="2" id="KW-0472">Membrane</keyword>
<name>A0A2V3DY54_9MICC</name>
<evidence type="ECO:0000256" key="2">
    <source>
        <dbReference type="SAM" id="Phobius"/>
    </source>
</evidence>
<dbReference type="SMART" id="SM00710">
    <property type="entry name" value="PbH1"/>
    <property type="match status" value="7"/>
</dbReference>
<feature type="chain" id="PRO_5015954833" description="Right handed beta helix domain-containing protein" evidence="3">
    <location>
        <begin position="32"/>
        <end position="1273"/>
    </location>
</feature>
<dbReference type="Pfam" id="PF13229">
    <property type="entry name" value="Beta_helix"/>
    <property type="match status" value="1"/>
</dbReference>